<name>A0A7I7KQS1_9MYCO</name>
<feature type="compositionally biased region" description="Low complexity" evidence="6">
    <location>
        <begin position="30"/>
        <end position="43"/>
    </location>
</feature>
<organism evidence="8 9">
    <name type="scientific">Mycobacterium cookii</name>
    <dbReference type="NCBI Taxonomy" id="1775"/>
    <lineage>
        <taxon>Bacteria</taxon>
        <taxon>Bacillati</taxon>
        <taxon>Actinomycetota</taxon>
        <taxon>Actinomycetes</taxon>
        <taxon>Mycobacteriales</taxon>
        <taxon>Mycobacteriaceae</taxon>
        <taxon>Mycobacterium</taxon>
    </lineage>
</organism>
<evidence type="ECO:0000256" key="3">
    <source>
        <dbReference type="ARBA" id="ARBA00023136"/>
    </source>
</evidence>
<evidence type="ECO:0000256" key="6">
    <source>
        <dbReference type="SAM" id="MobiDB-lite"/>
    </source>
</evidence>
<dbReference type="AlphaFoldDB" id="A0A7I7KQS1"/>
<sequence length="155" mass="14820">MANRGILIGIAAAATVAAGLAGCSSNKSNTTSPPATSGSSAAGGTKVLIDGQAQNVTGQVSCTQVNGNTSIGIGDPTTGIGAVVTTADPPVVQAVGLGNLTGVTLGYSAGAPNQGNAQATKSGNSYTIKGTATGVNAANPQQTLTKSFEIDATCP</sequence>
<evidence type="ECO:0000256" key="2">
    <source>
        <dbReference type="ARBA" id="ARBA00022729"/>
    </source>
</evidence>
<keyword evidence="5 8" id="KW-0449">Lipoprotein</keyword>
<dbReference type="EMBL" id="AP022569">
    <property type="protein sequence ID" value="BBX44283.1"/>
    <property type="molecule type" value="Genomic_DNA"/>
</dbReference>
<keyword evidence="4" id="KW-0564">Palmitate</keyword>
<evidence type="ECO:0000256" key="1">
    <source>
        <dbReference type="ARBA" id="ARBA00022475"/>
    </source>
</evidence>
<protein>
    <submittedName>
        <fullName evidence="8">Lipoprotein LpqH</fullName>
    </submittedName>
</protein>
<dbReference type="Pfam" id="PF05481">
    <property type="entry name" value="Myco_19_kDa"/>
    <property type="match status" value="1"/>
</dbReference>
<dbReference type="GO" id="GO:0016020">
    <property type="term" value="C:membrane"/>
    <property type="evidence" value="ECO:0007669"/>
    <property type="project" value="InterPro"/>
</dbReference>
<dbReference type="PROSITE" id="PS51257">
    <property type="entry name" value="PROKAR_LIPOPROTEIN"/>
    <property type="match status" value="1"/>
</dbReference>
<feature type="signal peptide" evidence="7">
    <location>
        <begin position="1"/>
        <end position="21"/>
    </location>
</feature>
<dbReference type="Proteomes" id="UP000465866">
    <property type="component" value="Chromosome"/>
</dbReference>
<keyword evidence="9" id="KW-1185">Reference proteome</keyword>
<feature type="region of interest" description="Disordered" evidence="6">
    <location>
        <begin position="23"/>
        <end position="43"/>
    </location>
</feature>
<keyword evidence="2 7" id="KW-0732">Signal</keyword>
<dbReference type="InterPro" id="IPR008691">
    <property type="entry name" value="LpqH"/>
</dbReference>
<proteinExistence type="predicted"/>
<feature type="chain" id="PRO_5039116191" evidence="7">
    <location>
        <begin position="22"/>
        <end position="155"/>
    </location>
</feature>
<evidence type="ECO:0000256" key="5">
    <source>
        <dbReference type="ARBA" id="ARBA00023288"/>
    </source>
</evidence>
<dbReference type="KEGG" id="mcoo:MCOO_02980"/>
<evidence type="ECO:0000313" key="8">
    <source>
        <dbReference type="EMBL" id="BBX44283.1"/>
    </source>
</evidence>
<dbReference type="RefSeq" id="WP_232064830.1">
    <property type="nucleotide sequence ID" value="NZ_AP022569.1"/>
</dbReference>
<reference evidence="8 9" key="1">
    <citation type="journal article" date="2019" name="Emerg. Microbes Infect.">
        <title>Comprehensive subspecies identification of 175 nontuberculous mycobacteria species based on 7547 genomic profiles.</title>
        <authorList>
            <person name="Matsumoto Y."/>
            <person name="Kinjo T."/>
            <person name="Motooka D."/>
            <person name="Nabeya D."/>
            <person name="Jung N."/>
            <person name="Uechi K."/>
            <person name="Horii T."/>
            <person name="Iida T."/>
            <person name="Fujita J."/>
            <person name="Nakamura S."/>
        </authorList>
    </citation>
    <scope>NUCLEOTIDE SEQUENCE [LARGE SCALE GENOMIC DNA]</scope>
    <source>
        <strain evidence="8 9">JCM 12404</strain>
    </source>
</reference>
<keyword evidence="3" id="KW-0472">Membrane</keyword>
<gene>
    <name evidence="8" type="primary">lpqH_1</name>
    <name evidence="8" type="ORF">MCOO_02980</name>
</gene>
<evidence type="ECO:0000256" key="4">
    <source>
        <dbReference type="ARBA" id="ARBA00023139"/>
    </source>
</evidence>
<keyword evidence="1" id="KW-1003">Cell membrane</keyword>
<evidence type="ECO:0000313" key="9">
    <source>
        <dbReference type="Proteomes" id="UP000465866"/>
    </source>
</evidence>
<evidence type="ECO:0000256" key="7">
    <source>
        <dbReference type="SAM" id="SignalP"/>
    </source>
</evidence>
<accession>A0A7I7KQS1</accession>